<evidence type="ECO:0000313" key="2">
    <source>
        <dbReference type="Proteomes" id="UP000029443"/>
    </source>
</evidence>
<gene>
    <name evidence="1" type="ORF">T9A_02960</name>
</gene>
<comment type="caution">
    <text evidence="1">The sequence shown here is derived from an EMBL/GenBank/DDBJ whole genome shotgun (WGS) entry which is preliminary data.</text>
</comment>
<keyword evidence="2" id="KW-1185">Reference proteome</keyword>
<accession>A0ABR4W9Z7</accession>
<evidence type="ECO:0000313" key="1">
    <source>
        <dbReference type="EMBL" id="KGD60004.1"/>
    </source>
</evidence>
<dbReference type="EMBL" id="ARXU01000015">
    <property type="protein sequence ID" value="KGD60004.1"/>
    <property type="molecule type" value="Genomic_DNA"/>
</dbReference>
<name>A0ABR4W9Z7_9GAMM</name>
<organism evidence="1 2">
    <name type="scientific">Alcanivorax jadensis T9</name>
    <dbReference type="NCBI Taxonomy" id="1177181"/>
    <lineage>
        <taxon>Bacteria</taxon>
        <taxon>Pseudomonadati</taxon>
        <taxon>Pseudomonadota</taxon>
        <taxon>Gammaproteobacteria</taxon>
        <taxon>Oceanospirillales</taxon>
        <taxon>Alcanivoracaceae</taxon>
        <taxon>Alcanivorax</taxon>
    </lineage>
</organism>
<reference evidence="1 2" key="1">
    <citation type="submission" date="2012-09" db="EMBL/GenBank/DDBJ databases">
        <title>Genome Sequence of alkane-degrading Bacterium Alcanivorax jadensis T9.</title>
        <authorList>
            <person name="Lai Q."/>
            <person name="Shao Z."/>
        </authorList>
    </citation>
    <scope>NUCLEOTIDE SEQUENCE [LARGE SCALE GENOMIC DNA]</scope>
    <source>
        <strain evidence="1 2">T9</strain>
    </source>
</reference>
<proteinExistence type="predicted"/>
<dbReference type="RefSeq" id="WP_035249990.1">
    <property type="nucleotide sequence ID" value="NZ_ARXU01000015.1"/>
</dbReference>
<protein>
    <submittedName>
        <fullName evidence="1">Uncharacterized protein</fullName>
    </submittedName>
</protein>
<dbReference type="Proteomes" id="UP000029443">
    <property type="component" value="Unassembled WGS sequence"/>
</dbReference>
<sequence length="109" mass="12033">MSFDPRDPYDAAALYDMWLNCSRCPTTFDFEPGGDINLDYYHRIGQQARQDKWAVLPARSKGDELVFNVLCPACALRLGVAGCDGRMELAAPVIDQICQAMREASGEAA</sequence>